<organism evidence="2 3">
    <name type="scientific">Duganella lactea</name>
    <dbReference type="NCBI Taxonomy" id="2692173"/>
    <lineage>
        <taxon>Bacteria</taxon>
        <taxon>Pseudomonadati</taxon>
        <taxon>Pseudomonadota</taxon>
        <taxon>Betaproteobacteria</taxon>
        <taxon>Burkholderiales</taxon>
        <taxon>Oxalobacteraceae</taxon>
        <taxon>Telluria group</taxon>
        <taxon>Duganella</taxon>
    </lineage>
</organism>
<protein>
    <submittedName>
        <fullName evidence="2">Uncharacterized protein</fullName>
    </submittedName>
</protein>
<dbReference type="EMBL" id="WWCO01000014">
    <property type="protein sequence ID" value="MYM36425.1"/>
    <property type="molecule type" value="Genomic_DNA"/>
</dbReference>
<dbReference type="Proteomes" id="UP000449678">
    <property type="component" value="Unassembled WGS sequence"/>
</dbReference>
<dbReference type="RefSeq" id="WP_160991789.1">
    <property type="nucleotide sequence ID" value="NZ_WWCO01000014.1"/>
</dbReference>
<keyword evidence="1" id="KW-1133">Transmembrane helix</keyword>
<feature type="transmembrane region" description="Helical" evidence="1">
    <location>
        <begin position="75"/>
        <end position="92"/>
    </location>
</feature>
<evidence type="ECO:0000256" key="1">
    <source>
        <dbReference type="SAM" id="Phobius"/>
    </source>
</evidence>
<sequence length="95" mass="10877">MDKLMQDLQFDENMVLQSMRNECLIPENLNVGIEEREAFYKNFGSAQHAKAAAFARQDAALSLMTAARLRKDLRALRDLLWIVVLLLGYIAYKVS</sequence>
<evidence type="ECO:0000313" key="3">
    <source>
        <dbReference type="Proteomes" id="UP000449678"/>
    </source>
</evidence>
<comment type="caution">
    <text evidence="2">The sequence shown here is derived from an EMBL/GenBank/DDBJ whole genome shotgun (WGS) entry which is preliminary data.</text>
</comment>
<reference evidence="2 3" key="1">
    <citation type="submission" date="2019-12" db="EMBL/GenBank/DDBJ databases">
        <title>Novel species isolated from a subtropical stream in China.</title>
        <authorList>
            <person name="Lu H."/>
        </authorList>
    </citation>
    <scope>NUCLEOTIDE SEQUENCE [LARGE SCALE GENOMIC DNA]</scope>
    <source>
        <strain evidence="2 3">FT94W</strain>
    </source>
</reference>
<proteinExistence type="predicted"/>
<gene>
    <name evidence="2" type="ORF">GTP38_19025</name>
</gene>
<evidence type="ECO:0000313" key="2">
    <source>
        <dbReference type="EMBL" id="MYM36425.1"/>
    </source>
</evidence>
<keyword evidence="1" id="KW-0812">Transmembrane</keyword>
<keyword evidence="3" id="KW-1185">Reference proteome</keyword>
<name>A0ABW9VA93_9BURK</name>
<keyword evidence="1" id="KW-0472">Membrane</keyword>
<accession>A0ABW9VA93</accession>